<evidence type="ECO:0000256" key="1">
    <source>
        <dbReference type="SAM" id="MobiDB-lite"/>
    </source>
</evidence>
<evidence type="ECO:0000313" key="3">
    <source>
        <dbReference type="Proteomes" id="UP000800093"/>
    </source>
</evidence>
<evidence type="ECO:0000313" key="2">
    <source>
        <dbReference type="EMBL" id="KAF2262431.1"/>
    </source>
</evidence>
<feature type="compositionally biased region" description="Acidic residues" evidence="1">
    <location>
        <begin position="254"/>
        <end position="280"/>
    </location>
</feature>
<name>A0A9P4K5Y3_9PLEO</name>
<organism evidence="2 3">
    <name type="scientific">Lojkania enalia</name>
    <dbReference type="NCBI Taxonomy" id="147567"/>
    <lineage>
        <taxon>Eukaryota</taxon>
        <taxon>Fungi</taxon>
        <taxon>Dikarya</taxon>
        <taxon>Ascomycota</taxon>
        <taxon>Pezizomycotina</taxon>
        <taxon>Dothideomycetes</taxon>
        <taxon>Pleosporomycetidae</taxon>
        <taxon>Pleosporales</taxon>
        <taxon>Pleosporales incertae sedis</taxon>
        <taxon>Lojkania</taxon>
    </lineage>
</organism>
<proteinExistence type="predicted"/>
<accession>A0A9P4K5Y3</accession>
<reference evidence="3" key="1">
    <citation type="journal article" date="2020" name="Stud. Mycol.">
        <title>101 Dothideomycetes genomes: A test case for predicting lifestyles and emergence of pathogens.</title>
        <authorList>
            <person name="Haridas S."/>
            <person name="Albert R."/>
            <person name="Binder M."/>
            <person name="Bloem J."/>
            <person name="LaButti K."/>
            <person name="Salamov A."/>
            <person name="Andreopoulos B."/>
            <person name="Baker S."/>
            <person name="Barry K."/>
            <person name="Bills G."/>
            <person name="Bluhm B."/>
            <person name="Cannon C."/>
            <person name="Castanera R."/>
            <person name="Culley D."/>
            <person name="Daum C."/>
            <person name="Ezra D."/>
            <person name="Gonzalez J."/>
            <person name="Henrissat B."/>
            <person name="Kuo A."/>
            <person name="Liang C."/>
            <person name="Lipzen A."/>
            <person name="Lutzoni F."/>
            <person name="Magnuson J."/>
            <person name="Mondo S."/>
            <person name="Nolan M."/>
            <person name="Ohm R."/>
            <person name="Pangilinan J."/>
            <person name="Park H.-J."/>
            <person name="Ramirez L."/>
            <person name="Alfaro M."/>
            <person name="Sun H."/>
            <person name="Tritt A."/>
            <person name="Yoshinaga Y."/>
            <person name="Zwiers L.-H."/>
            <person name="Turgeon B."/>
            <person name="Goodwin S."/>
            <person name="Spatafora J."/>
            <person name="Crous P."/>
            <person name="Grigoriev I."/>
        </authorList>
    </citation>
    <scope>NUCLEOTIDE SEQUENCE [LARGE SCALE GENOMIC DNA]</scope>
    <source>
        <strain evidence="3">CBS 304.66</strain>
    </source>
</reference>
<gene>
    <name evidence="2" type="ORF">CC78DRAFT_582545</name>
</gene>
<comment type="caution">
    <text evidence="2">The sequence shown here is derived from an EMBL/GenBank/DDBJ whole genome shotgun (WGS) entry which is preliminary data.</text>
</comment>
<dbReference type="AlphaFoldDB" id="A0A9P4K5Y3"/>
<keyword evidence="3" id="KW-1185">Reference proteome</keyword>
<feature type="region of interest" description="Disordered" evidence="1">
    <location>
        <begin position="1"/>
        <end position="23"/>
    </location>
</feature>
<dbReference type="EMBL" id="ML986640">
    <property type="protein sequence ID" value="KAF2262431.1"/>
    <property type="molecule type" value="Genomic_DNA"/>
</dbReference>
<protein>
    <submittedName>
        <fullName evidence="2">Uncharacterized protein</fullName>
    </submittedName>
</protein>
<dbReference type="Proteomes" id="UP000800093">
    <property type="component" value="Unassembled WGS sequence"/>
</dbReference>
<sequence>MTFTKLQAPPSRPTRFPPLSAGKLNFKPTPLPIYSRHSHPTSLHISPSSANFIQFKMSKHLAEAIDVIINLHLAALHHLSIDPASRMARQQYIDSLSQETLKRLMARVYYQKLNRRLRREMAELLVELMVAGGDQVDLSHASLTTLELVELTKTRPGHQDEKRAKIATYNRNDLYDVYDDWSYEDGNRAHIECAAATMMDSWVNQNKGGANSNASEIVFPVLVQELAEDMEEVQDTPIGLSVFGPFPEHPPGTIDDEEMPLADGNEEQGDDVVQSGEEDDLFPRSLRPRKPKAPSPPPKPPPQKKPKKSKGLQPVSMAISIFLPSDASIGGDFRDIGILPPAIRTTLVNRFYDRIKDNEVRTETYERMTRNPEGYMKGSCILKYLFAKKQGRQIVHGKQMACRTCANEKRVCVDFVKLDDFRLCIYPRAEGERGDATWDQLGFWAEP</sequence>
<feature type="region of interest" description="Disordered" evidence="1">
    <location>
        <begin position="238"/>
        <end position="312"/>
    </location>
</feature>